<keyword evidence="6" id="KW-0653">Protein transport</keyword>
<comment type="caution">
    <text evidence="15">The sequence shown here is derived from an EMBL/GenBank/DDBJ whole genome shotgun (WGS) entry which is preliminary data.</text>
</comment>
<dbReference type="Proteomes" id="UP001371456">
    <property type="component" value="Unassembled WGS sequence"/>
</dbReference>
<keyword evidence="11 14" id="KW-0472">Membrane</keyword>
<dbReference type="InterPro" id="IPR006312">
    <property type="entry name" value="TatA/E"/>
</dbReference>
<keyword evidence="9" id="KW-0811">Translocation</keyword>
<keyword evidence="7" id="KW-0809">Transit peptide</keyword>
<evidence type="ECO:0000256" key="10">
    <source>
        <dbReference type="ARBA" id="ARBA00023078"/>
    </source>
</evidence>
<keyword evidence="10" id="KW-0793">Thylakoid</keyword>
<protein>
    <recommendedName>
        <fullName evidence="17">HCF106</fullName>
    </recommendedName>
</protein>
<evidence type="ECO:0008006" key="17">
    <source>
        <dbReference type="Google" id="ProtNLM"/>
    </source>
</evidence>
<dbReference type="InterPro" id="IPR003369">
    <property type="entry name" value="TatA/B/E"/>
</dbReference>
<keyword evidence="2" id="KW-0813">Transport</keyword>
<dbReference type="EMBL" id="JBANQN010000003">
    <property type="protein sequence ID" value="KAK6794505.1"/>
    <property type="molecule type" value="Genomic_DNA"/>
</dbReference>
<feature type="transmembrane region" description="Helical" evidence="14">
    <location>
        <begin position="117"/>
        <end position="140"/>
    </location>
</feature>
<evidence type="ECO:0000256" key="5">
    <source>
        <dbReference type="ARBA" id="ARBA00022692"/>
    </source>
</evidence>
<feature type="compositionally biased region" description="Low complexity" evidence="13">
    <location>
        <begin position="308"/>
        <end position="324"/>
    </location>
</feature>
<reference evidence="15 16" key="1">
    <citation type="submission" date="2024-02" db="EMBL/GenBank/DDBJ databases">
        <title>de novo genome assembly of Solanum bulbocastanum strain 11H21.</title>
        <authorList>
            <person name="Hosaka A.J."/>
        </authorList>
    </citation>
    <scope>NUCLEOTIDE SEQUENCE [LARGE SCALE GENOMIC DNA]</scope>
    <source>
        <tissue evidence="15">Young leaves</tissue>
    </source>
</reference>
<evidence type="ECO:0000256" key="7">
    <source>
        <dbReference type="ARBA" id="ARBA00022946"/>
    </source>
</evidence>
<dbReference type="Gene3D" id="1.20.5.3310">
    <property type="match status" value="1"/>
</dbReference>
<evidence type="ECO:0000313" key="16">
    <source>
        <dbReference type="Proteomes" id="UP001371456"/>
    </source>
</evidence>
<evidence type="ECO:0000256" key="14">
    <source>
        <dbReference type="SAM" id="Phobius"/>
    </source>
</evidence>
<evidence type="ECO:0000256" key="1">
    <source>
        <dbReference type="ARBA" id="ARBA00004581"/>
    </source>
</evidence>
<keyword evidence="5 14" id="KW-0812">Transmembrane</keyword>
<dbReference type="FunFam" id="1.20.5.3310:FF:000003">
    <property type="entry name" value="Sec-independent protein translocase protein TATB, chloroplastic"/>
    <property type="match status" value="1"/>
</dbReference>
<evidence type="ECO:0000256" key="3">
    <source>
        <dbReference type="ARBA" id="ARBA00022528"/>
    </source>
</evidence>
<comment type="subcellular location">
    <subcellularLocation>
        <location evidence="1">Plastid</location>
        <location evidence="1">Chloroplast thylakoid membrane</location>
        <topology evidence="1">Single-pass membrane protein</topology>
    </subcellularLocation>
</comment>
<dbReference type="GO" id="GO:0043953">
    <property type="term" value="P:protein transport by the Tat complex"/>
    <property type="evidence" value="ECO:0007669"/>
    <property type="project" value="InterPro"/>
</dbReference>
<feature type="compositionally biased region" description="Polar residues" evidence="13">
    <location>
        <begin position="362"/>
        <end position="373"/>
    </location>
</feature>
<organism evidence="15 16">
    <name type="scientific">Solanum bulbocastanum</name>
    <name type="common">Wild potato</name>
    <dbReference type="NCBI Taxonomy" id="147425"/>
    <lineage>
        <taxon>Eukaryota</taxon>
        <taxon>Viridiplantae</taxon>
        <taxon>Streptophyta</taxon>
        <taxon>Embryophyta</taxon>
        <taxon>Tracheophyta</taxon>
        <taxon>Spermatophyta</taxon>
        <taxon>Magnoliopsida</taxon>
        <taxon>eudicotyledons</taxon>
        <taxon>Gunneridae</taxon>
        <taxon>Pentapetalae</taxon>
        <taxon>asterids</taxon>
        <taxon>lamiids</taxon>
        <taxon>Solanales</taxon>
        <taxon>Solanaceae</taxon>
        <taxon>Solanoideae</taxon>
        <taxon>Solaneae</taxon>
        <taxon>Solanum</taxon>
    </lineage>
</organism>
<feature type="region of interest" description="Disordered" evidence="13">
    <location>
        <begin position="252"/>
        <end position="373"/>
    </location>
</feature>
<gene>
    <name evidence="15" type="ORF">RDI58_007958</name>
</gene>
<feature type="compositionally biased region" description="Polar residues" evidence="13">
    <location>
        <begin position="256"/>
        <end position="274"/>
    </location>
</feature>
<evidence type="ECO:0000313" key="15">
    <source>
        <dbReference type="EMBL" id="KAK6794505.1"/>
    </source>
</evidence>
<keyword evidence="8 14" id="KW-1133">Transmembrane helix</keyword>
<comment type="function">
    <text evidence="12">Part of the twin-arginine translocation (Tat) system that transports large folded proteins containing a characteristic twin-arginine motif in their signal peptide across the thylakoid membrane. Involved in delta pH-dependent protein transport required for chloroplast development, especially thylakoid membrane formation. TATC and TATB mediate precursor recognition, whereas TATA facilitates translocation.</text>
</comment>
<feature type="compositionally biased region" description="Basic and acidic residues" evidence="13">
    <location>
        <begin position="275"/>
        <end position="288"/>
    </location>
</feature>
<dbReference type="GO" id="GO:0033281">
    <property type="term" value="C:TAT protein transport complex"/>
    <property type="evidence" value="ECO:0007669"/>
    <property type="project" value="UniProtKB-ARBA"/>
</dbReference>
<evidence type="ECO:0000256" key="2">
    <source>
        <dbReference type="ARBA" id="ARBA00022448"/>
    </source>
</evidence>
<dbReference type="NCBIfam" id="TIGR01411">
    <property type="entry name" value="tatAE"/>
    <property type="match status" value="1"/>
</dbReference>
<evidence type="ECO:0000256" key="8">
    <source>
        <dbReference type="ARBA" id="ARBA00022989"/>
    </source>
</evidence>
<feature type="region of interest" description="Disordered" evidence="13">
    <location>
        <begin position="182"/>
        <end position="227"/>
    </location>
</feature>
<evidence type="ECO:0000256" key="4">
    <source>
        <dbReference type="ARBA" id="ARBA00022640"/>
    </source>
</evidence>
<evidence type="ECO:0000256" key="6">
    <source>
        <dbReference type="ARBA" id="ARBA00022927"/>
    </source>
</evidence>
<feature type="compositionally biased region" description="Polar residues" evidence="13">
    <location>
        <begin position="293"/>
        <end position="302"/>
    </location>
</feature>
<dbReference type="GO" id="GO:0006886">
    <property type="term" value="P:intracellular protein transport"/>
    <property type="evidence" value="ECO:0007669"/>
    <property type="project" value="UniProtKB-ARBA"/>
</dbReference>
<evidence type="ECO:0000256" key="9">
    <source>
        <dbReference type="ARBA" id="ARBA00023010"/>
    </source>
</evidence>
<keyword evidence="3" id="KW-0150">Chloroplast</keyword>
<keyword evidence="4" id="KW-0934">Plastid</keyword>
<dbReference type="PANTHER" id="PTHR33162:SF3">
    <property type="entry name" value="SEC-INDEPENDENT PROTEIN TRANSLOCASE PROTEIN TATB, CHLOROPLASTIC"/>
    <property type="match status" value="1"/>
</dbReference>
<dbReference type="GO" id="GO:0009535">
    <property type="term" value="C:chloroplast thylakoid membrane"/>
    <property type="evidence" value="ECO:0007669"/>
    <property type="project" value="UniProtKB-SubCell"/>
</dbReference>
<sequence length="373" mass="40039">MAQIKLSVHFFLSVTNISLRPIEKNECRLAEFYSMTTSSLMASAISSSSSSLASRRLSVTALSFSSISASHNPKVHFFKWIPYSGLSSWNGLKQLSISKSQFSVQIGRSRKNKGKGVYASLFGVGAPEALVIGVVALLVFGPKGLAEVARNLGKTLREFQPTIRELRDVSREFKSTLEREIGLDDIKGSGQDTRNSSTMRPSSDSSSKDSVADPNGSPSPKLASTAADDLERMMRIADAEKQAEKDLAALLESRSESQTVSQEVADNSSSSDRAYSTEEYLKISEEQLKAAAQKQNETSTPEQIPFNAQSPSQDSASSADGAYSTEDLSKAAAQQNEMSSTQQSPSNAVSQSQEAPGEAASMISSSTNPESET</sequence>
<proteinExistence type="predicted"/>
<name>A0AAN8TVR5_SOLBU</name>
<feature type="compositionally biased region" description="Polar residues" evidence="13">
    <location>
        <begin position="332"/>
        <end position="354"/>
    </location>
</feature>
<evidence type="ECO:0000256" key="13">
    <source>
        <dbReference type="SAM" id="MobiDB-lite"/>
    </source>
</evidence>
<evidence type="ECO:0000256" key="11">
    <source>
        <dbReference type="ARBA" id="ARBA00023136"/>
    </source>
</evidence>
<keyword evidence="16" id="KW-1185">Reference proteome</keyword>
<dbReference type="PANTHER" id="PTHR33162">
    <property type="entry name" value="SEC-INDEPENDENT PROTEIN TRANSLOCASE PROTEIN TATA, CHLOROPLASTIC"/>
    <property type="match status" value="1"/>
</dbReference>
<dbReference type="AlphaFoldDB" id="A0AAN8TVR5"/>
<accession>A0AAN8TVR5</accession>
<evidence type="ECO:0000256" key="12">
    <source>
        <dbReference type="ARBA" id="ARBA00025340"/>
    </source>
</evidence>
<dbReference type="Pfam" id="PF02416">
    <property type="entry name" value="TatA_B_E"/>
    <property type="match status" value="1"/>
</dbReference>
<feature type="compositionally biased region" description="Low complexity" evidence="13">
    <location>
        <begin position="196"/>
        <end position="205"/>
    </location>
</feature>